<keyword evidence="6" id="KW-1185">Reference proteome</keyword>
<feature type="region of interest" description="Disordered" evidence="4">
    <location>
        <begin position="103"/>
        <end position="136"/>
    </location>
</feature>
<evidence type="ECO:0000313" key="5">
    <source>
        <dbReference type="EMBL" id="KEZ41535.1"/>
    </source>
</evidence>
<evidence type="ECO:0000256" key="4">
    <source>
        <dbReference type="SAM" id="MobiDB-lite"/>
    </source>
</evidence>
<dbReference type="InterPro" id="IPR012445">
    <property type="entry name" value="ATG101"/>
</dbReference>
<dbReference type="HOGENOM" id="CLU_069661_1_0_1"/>
<accession>A0A084G2H3</accession>
<keyword evidence="3" id="KW-0072">Autophagy</keyword>
<dbReference type="OrthoDB" id="10259639at2759"/>
<dbReference type="OMA" id="VCWEIWT"/>
<reference evidence="5 6" key="1">
    <citation type="journal article" date="2014" name="Genome Announc.">
        <title>Draft genome sequence of the pathogenic fungus Scedosporium apiospermum.</title>
        <authorList>
            <person name="Vandeputte P."/>
            <person name="Ghamrawi S."/>
            <person name="Rechenmann M."/>
            <person name="Iltis A."/>
            <person name="Giraud S."/>
            <person name="Fleury M."/>
            <person name="Thornton C."/>
            <person name="Delhaes L."/>
            <person name="Meyer W."/>
            <person name="Papon N."/>
            <person name="Bouchara J.P."/>
        </authorList>
    </citation>
    <scope>NUCLEOTIDE SEQUENCE [LARGE SCALE GENOMIC DNA]</scope>
    <source>
        <strain evidence="5 6">IHEM 14462</strain>
    </source>
</reference>
<dbReference type="RefSeq" id="XP_016641334.1">
    <property type="nucleotide sequence ID" value="XM_016789507.1"/>
</dbReference>
<evidence type="ECO:0000313" key="6">
    <source>
        <dbReference type="Proteomes" id="UP000028545"/>
    </source>
</evidence>
<gene>
    <name evidence="5" type="ORF">SAPIO_CDS7696</name>
</gene>
<evidence type="ECO:0000256" key="2">
    <source>
        <dbReference type="ARBA" id="ARBA00018874"/>
    </source>
</evidence>
<dbReference type="GeneID" id="27726768"/>
<comment type="caution">
    <text evidence="5">The sequence shown here is derived from an EMBL/GenBank/DDBJ whole genome shotgun (WGS) entry which is preliminary data.</text>
</comment>
<dbReference type="Pfam" id="PF07855">
    <property type="entry name" value="ATG101"/>
    <property type="match status" value="1"/>
</dbReference>
<sequence length="241" mass="26963">MTEAASNWKLHNIVAYLPDIPRATMEQRGPPEFILEAFADPASVKDVVKGILHTIFFHRYFPLIIPQTRPVLSLSLPYIDDVELETLIEQRVALLERQLDAERSTAGAQQHHGPRDPSSSPALGGLNAAGTQGGGGRGQITVKFLERKRRKAWIVRGEEEVCWECWTVKVTVAEPKTENERAKVRQAMEQTLLAAVRKIMKYVNANKDHIPPITATSGNPFPYQITVNQKEAGWAARMGIY</sequence>
<dbReference type="VEuPathDB" id="FungiDB:SAPIO_CDS7696"/>
<dbReference type="GO" id="GO:0019901">
    <property type="term" value="F:protein kinase binding"/>
    <property type="evidence" value="ECO:0007669"/>
    <property type="project" value="TreeGrafter"/>
</dbReference>
<dbReference type="AlphaFoldDB" id="A0A084G2H3"/>
<name>A0A084G2H3_PSEDA</name>
<protein>
    <recommendedName>
        <fullName evidence="2">Autophagy-related protein 101</fullName>
    </recommendedName>
</protein>
<proteinExistence type="inferred from homology"/>
<evidence type="ECO:0000256" key="3">
    <source>
        <dbReference type="ARBA" id="ARBA00023006"/>
    </source>
</evidence>
<dbReference type="GO" id="GO:0000045">
    <property type="term" value="P:autophagosome assembly"/>
    <property type="evidence" value="ECO:0007669"/>
    <property type="project" value="TreeGrafter"/>
</dbReference>
<dbReference type="GO" id="GO:0000407">
    <property type="term" value="C:phagophore assembly site"/>
    <property type="evidence" value="ECO:0007669"/>
    <property type="project" value="TreeGrafter"/>
</dbReference>
<dbReference type="PANTHER" id="PTHR13292:SF0">
    <property type="entry name" value="AUTOPHAGY-RELATED PROTEIN 101"/>
    <property type="match status" value="1"/>
</dbReference>
<organism evidence="5 6">
    <name type="scientific">Pseudallescheria apiosperma</name>
    <name type="common">Scedosporium apiospermum</name>
    <dbReference type="NCBI Taxonomy" id="563466"/>
    <lineage>
        <taxon>Eukaryota</taxon>
        <taxon>Fungi</taxon>
        <taxon>Dikarya</taxon>
        <taxon>Ascomycota</taxon>
        <taxon>Pezizomycotina</taxon>
        <taxon>Sordariomycetes</taxon>
        <taxon>Hypocreomycetidae</taxon>
        <taxon>Microascales</taxon>
        <taxon>Microascaceae</taxon>
        <taxon>Scedosporium</taxon>
    </lineage>
</organism>
<evidence type="ECO:0000256" key="1">
    <source>
        <dbReference type="ARBA" id="ARBA00007130"/>
    </source>
</evidence>
<dbReference type="PANTHER" id="PTHR13292">
    <property type="entry name" value="AUTOPHAGY-RELATED PROTEIN 101"/>
    <property type="match status" value="1"/>
</dbReference>
<comment type="similarity">
    <text evidence="1">Belongs to the ATG101 family.</text>
</comment>
<dbReference type="EMBL" id="JOWA01000110">
    <property type="protein sequence ID" value="KEZ41535.1"/>
    <property type="molecule type" value="Genomic_DNA"/>
</dbReference>
<dbReference type="Proteomes" id="UP000028545">
    <property type="component" value="Unassembled WGS sequence"/>
</dbReference>
<dbReference type="GO" id="GO:1990316">
    <property type="term" value="C:Atg1/ULK1 kinase complex"/>
    <property type="evidence" value="ECO:0007669"/>
    <property type="project" value="TreeGrafter"/>
</dbReference>
<dbReference type="KEGG" id="sapo:SAPIO_CDS7696"/>